<keyword evidence="6 9" id="KW-0694">RNA-binding</keyword>
<keyword evidence="3 9" id="KW-0378">Hydrolase</keyword>
<evidence type="ECO:0000256" key="4">
    <source>
        <dbReference type="ARBA" id="ARBA00022806"/>
    </source>
</evidence>
<feature type="region of interest" description="Disordered" evidence="12">
    <location>
        <begin position="163"/>
        <end position="219"/>
    </location>
</feature>
<evidence type="ECO:0000256" key="7">
    <source>
        <dbReference type="ARBA" id="ARBA00023015"/>
    </source>
</evidence>
<dbReference type="PANTHER" id="PTHR46425:SF1">
    <property type="entry name" value="TRANSCRIPTION TERMINATION FACTOR RHO"/>
    <property type="match status" value="1"/>
</dbReference>
<feature type="compositionally biased region" description="Low complexity" evidence="12">
    <location>
        <begin position="182"/>
        <end position="215"/>
    </location>
</feature>
<dbReference type="SMART" id="SM00357">
    <property type="entry name" value="CSP"/>
    <property type="match status" value="1"/>
</dbReference>
<keyword evidence="1 9" id="KW-0806">Transcription termination</keyword>
<comment type="function">
    <text evidence="9">Facilitates transcription termination by a mechanism that involves Rho binding to the nascent RNA, activation of Rho's RNA-dependent ATPase activity, and release of the mRNA from the DNA template.</text>
</comment>
<dbReference type="NCBIfam" id="NF006886">
    <property type="entry name" value="PRK09376.1"/>
    <property type="match status" value="1"/>
</dbReference>
<comment type="similarity">
    <text evidence="9 11">Belongs to the Rho family.</text>
</comment>
<evidence type="ECO:0000256" key="5">
    <source>
        <dbReference type="ARBA" id="ARBA00022840"/>
    </source>
</evidence>
<evidence type="ECO:0000256" key="11">
    <source>
        <dbReference type="PROSITE-ProRule" id="PRU01203"/>
    </source>
</evidence>
<dbReference type="EMBL" id="SMLH01000005">
    <property type="protein sequence ID" value="TDE28775.1"/>
    <property type="molecule type" value="Genomic_DNA"/>
</dbReference>
<evidence type="ECO:0000256" key="8">
    <source>
        <dbReference type="ARBA" id="ARBA00023163"/>
    </source>
</evidence>
<dbReference type="InterPro" id="IPR000194">
    <property type="entry name" value="ATPase_F1/V1/A1_a/bsu_nucl-bd"/>
</dbReference>
<dbReference type="InterPro" id="IPR041703">
    <property type="entry name" value="Rho_factor_ATP-bd"/>
</dbReference>
<dbReference type="InterPro" id="IPR004665">
    <property type="entry name" value="Term_rho"/>
</dbReference>
<dbReference type="InterPro" id="IPR012340">
    <property type="entry name" value="NA-bd_OB-fold"/>
</dbReference>
<dbReference type="SMART" id="SM00382">
    <property type="entry name" value="AAA"/>
    <property type="match status" value="1"/>
</dbReference>
<dbReference type="NCBIfam" id="TIGR00767">
    <property type="entry name" value="rho"/>
    <property type="match status" value="1"/>
</dbReference>
<evidence type="ECO:0000256" key="9">
    <source>
        <dbReference type="HAMAP-Rule" id="MF_01884"/>
    </source>
</evidence>
<dbReference type="Gene3D" id="3.40.50.300">
    <property type="entry name" value="P-loop containing nucleotide triphosphate hydrolases"/>
    <property type="match status" value="1"/>
</dbReference>
<sequence>MFDISALKEMKLSELQEIAKSARTIKFNGVKKDTLISQILEHQVTSNVDSASDTKEEGNVEDDKPKRVRIVPVKKAAIQKVVANSLFEKEEVVTETNAAGENNLPIEPVSKEEELAPNPESEENEKKVGKIIKFNKSAYEKKIALKKDKEEVKEASTENGIVVDTATEEKTEAPSAPVKKINPNQLHKQNPNQNLNQNPNQNGNGNGNGNQNPNFKNKKSNFAASDFEFDGIIESEGVLEMMPDGYGFLRSSDYNYLASPDDIYLSTSQIRLFGLKTGDTVKGVVRPPKEGEKFFPLVRVLKINGHDPQVVRDRVSFEHLTPVFPSEKFKLAEKQSTISTRIIDLFSPIGKGQRGMIVAQPKTGKTMLLKEIANAIAANHPEVYLIVLLIDERPEEVTDMQRSVRGEVIASTFDREPQEHVKIANIVLEKAKRLVECGHDVVILLDSITRLARAYNTVQPASGKVLSGGVDANALQKPKRFFGAARNVENGGSLSIIATALTETGSKMDEVIFEEFKGTGNMELQLDRKIANKRIFPAIDLTSSSTRRDDMLLDQKTLQRMWIMRKYLSDMNPVEAMDFINDRFKKTKNNEEFLISMND</sequence>
<dbReference type="SUPFAM" id="SSF52540">
    <property type="entry name" value="P-loop containing nucleoside triphosphate hydrolases"/>
    <property type="match status" value="1"/>
</dbReference>
<dbReference type="InterPro" id="IPR036269">
    <property type="entry name" value="Rho_N_sf"/>
</dbReference>
<keyword evidence="8 9" id="KW-0804">Transcription</keyword>
<feature type="binding site" evidence="9">
    <location>
        <begin position="350"/>
        <end position="355"/>
    </location>
    <ligand>
        <name>ATP</name>
        <dbReference type="ChEBI" id="CHEBI:30616"/>
    </ligand>
</feature>
<comment type="subunit">
    <text evidence="9">Homohexamer. The homohexamer assembles into an open ring structure.</text>
</comment>
<accession>A0ABY2DVE1</accession>
<proteinExistence type="inferred from homology"/>
<evidence type="ECO:0000259" key="13">
    <source>
        <dbReference type="PROSITE" id="PS51856"/>
    </source>
</evidence>
<dbReference type="CDD" id="cd04459">
    <property type="entry name" value="Rho_CSD"/>
    <property type="match status" value="1"/>
</dbReference>
<dbReference type="Gene3D" id="2.40.50.140">
    <property type="entry name" value="Nucleic acid-binding proteins"/>
    <property type="match status" value="1"/>
</dbReference>
<evidence type="ECO:0000256" key="1">
    <source>
        <dbReference type="ARBA" id="ARBA00022472"/>
    </source>
</evidence>
<organism evidence="14 15">
    <name type="scientific">Flavobacterium ranwuense</name>
    <dbReference type="NCBI Taxonomy" id="2541725"/>
    <lineage>
        <taxon>Bacteria</taxon>
        <taxon>Pseudomonadati</taxon>
        <taxon>Bacteroidota</taxon>
        <taxon>Flavobacteriia</taxon>
        <taxon>Flavobacteriales</taxon>
        <taxon>Flavobacteriaceae</taxon>
        <taxon>Flavobacterium</taxon>
    </lineage>
</organism>
<evidence type="ECO:0000313" key="14">
    <source>
        <dbReference type="EMBL" id="TDE28775.1"/>
    </source>
</evidence>
<evidence type="ECO:0000256" key="12">
    <source>
        <dbReference type="SAM" id="MobiDB-lite"/>
    </source>
</evidence>
<dbReference type="CDD" id="cd01128">
    <property type="entry name" value="rho_factor_C"/>
    <property type="match status" value="1"/>
</dbReference>
<dbReference type="PANTHER" id="PTHR46425">
    <property type="entry name" value="TRANSCRIPTION TERMINATION FACTOR RHO"/>
    <property type="match status" value="1"/>
</dbReference>
<dbReference type="Pfam" id="PF07497">
    <property type="entry name" value="Rho_RNA_bind"/>
    <property type="match status" value="1"/>
</dbReference>
<name>A0ABY2DVE1_9FLAO</name>
<dbReference type="InterPro" id="IPR027417">
    <property type="entry name" value="P-loop_NTPase"/>
</dbReference>
<dbReference type="PROSITE" id="PS51856">
    <property type="entry name" value="RHO_RNA_BD"/>
    <property type="match status" value="1"/>
</dbReference>
<dbReference type="SUPFAM" id="SSF68912">
    <property type="entry name" value="Rho N-terminal domain-like"/>
    <property type="match status" value="1"/>
</dbReference>
<dbReference type="EC" id="3.6.4.-" evidence="9 10"/>
<feature type="region of interest" description="Disordered" evidence="12">
    <location>
        <begin position="94"/>
        <end position="127"/>
    </location>
</feature>
<evidence type="ECO:0000256" key="10">
    <source>
        <dbReference type="NCBIfam" id="TIGR00767"/>
    </source>
</evidence>
<evidence type="ECO:0000256" key="6">
    <source>
        <dbReference type="ARBA" id="ARBA00022884"/>
    </source>
</evidence>
<keyword evidence="5 9" id="KW-0067">ATP-binding</keyword>
<protein>
    <recommendedName>
        <fullName evidence="9 10">Transcription termination factor Rho</fullName>
        <ecNumber evidence="9 10">3.6.4.-</ecNumber>
    </recommendedName>
    <alternativeName>
        <fullName evidence="9">ATP-dependent helicase Rho</fullName>
    </alternativeName>
</protein>
<dbReference type="HAMAP" id="MF_01884">
    <property type="entry name" value="Rho"/>
    <property type="match status" value="1"/>
</dbReference>
<evidence type="ECO:0000313" key="15">
    <source>
        <dbReference type="Proteomes" id="UP000294685"/>
    </source>
</evidence>
<dbReference type="Gene3D" id="1.10.720.10">
    <property type="match status" value="1"/>
</dbReference>
<dbReference type="SUPFAM" id="SSF50249">
    <property type="entry name" value="Nucleic acid-binding proteins"/>
    <property type="match status" value="1"/>
</dbReference>
<reference evidence="14 15" key="1">
    <citation type="submission" date="2019-03" db="EMBL/GenBank/DDBJ databases">
        <title>Novel species of Flavobacterium.</title>
        <authorList>
            <person name="Liu Q."/>
            <person name="Xin Y.-H."/>
        </authorList>
    </citation>
    <scope>NUCLEOTIDE SEQUENCE [LARGE SCALE GENOMIC DNA]</scope>
    <source>
        <strain evidence="14 15">LB2P22</strain>
    </source>
</reference>
<feature type="binding site" evidence="9">
    <location>
        <begin position="362"/>
        <end position="367"/>
    </location>
    <ligand>
        <name>ATP</name>
        <dbReference type="ChEBI" id="CHEBI:30616"/>
    </ligand>
</feature>
<keyword evidence="4 9" id="KW-0347">Helicase</keyword>
<dbReference type="InterPro" id="IPR011129">
    <property type="entry name" value="CSD"/>
</dbReference>
<comment type="caution">
    <text evidence="9">Lacks conserved residue(s) required for the propagation of feature annotation.</text>
</comment>
<dbReference type="Proteomes" id="UP000294685">
    <property type="component" value="Unassembled WGS sequence"/>
</dbReference>
<keyword evidence="15" id="KW-1185">Reference proteome</keyword>
<keyword evidence="2 9" id="KW-0547">Nucleotide-binding</keyword>
<dbReference type="InterPro" id="IPR003593">
    <property type="entry name" value="AAA+_ATPase"/>
</dbReference>
<gene>
    <name evidence="9" type="primary">rho</name>
    <name evidence="14" type="ORF">E0I61_10290</name>
</gene>
<dbReference type="RefSeq" id="WP_132071226.1">
    <property type="nucleotide sequence ID" value="NZ_SMLH01000005.1"/>
</dbReference>
<evidence type="ECO:0000256" key="2">
    <source>
        <dbReference type="ARBA" id="ARBA00022741"/>
    </source>
</evidence>
<evidence type="ECO:0000256" key="3">
    <source>
        <dbReference type="ARBA" id="ARBA00022801"/>
    </source>
</evidence>
<feature type="domain" description="Rho RNA-BD" evidence="13">
    <location>
        <begin position="232"/>
        <end position="307"/>
    </location>
</feature>
<dbReference type="Pfam" id="PF00006">
    <property type="entry name" value="ATP-synt_ab"/>
    <property type="match status" value="1"/>
</dbReference>
<keyword evidence="7 9" id="KW-0805">Transcription regulation</keyword>
<comment type="caution">
    <text evidence="14">The sequence shown here is derived from an EMBL/GenBank/DDBJ whole genome shotgun (WGS) entry which is preliminary data.</text>
</comment>
<feature type="binding site" evidence="9">
    <location>
        <position position="393"/>
    </location>
    <ligand>
        <name>ATP</name>
        <dbReference type="ChEBI" id="CHEBI:30616"/>
    </ligand>
</feature>
<dbReference type="InterPro" id="IPR011113">
    <property type="entry name" value="Rho_RNA-bd"/>
</dbReference>